<evidence type="ECO:0000313" key="8">
    <source>
        <dbReference type="EMBL" id="CDS14032.1"/>
    </source>
</evidence>
<keyword evidence="4" id="KW-1133">Transmembrane helix</keyword>
<proteinExistence type="predicted"/>
<dbReference type="GO" id="GO:0006120">
    <property type="term" value="P:mitochondrial electron transport, NADH to ubiquinone"/>
    <property type="evidence" value="ECO:0007669"/>
    <property type="project" value="InterPro"/>
</dbReference>
<dbReference type="GO" id="GO:0045271">
    <property type="term" value="C:respiratory chain complex I"/>
    <property type="evidence" value="ECO:0007669"/>
    <property type="project" value="InterPro"/>
</dbReference>
<dbReference type="EMBL" id="LK023385">
    <property type="protein sequence ID" value="CDS14032.1"/>
    <property type="molecule type" value="Genomic_DNA"/>
</dbReference>
<dbReference type="Pfam" id="PF02466">
    <property type="entry name" value="Tim17"/>
    <property type="match status" value="1"/>
</dbReference>
<evidence type="ECO:0000256" key="4">
    <source>
        <dbReference type="ARBA" id="ARBA00022989"/>
    </source>
</evidence>
<comment type="subcellular location">
    <subcellularLocation>
        <location evidence="1">Mitochondrion inner membrane</location>
        <topology evidence="1">Multi-pass membrane protein</topology>
    </subcellularLocation>
</comment>
<keyword evidence="5" id="KW-0496">Mitochondrion</keyword>
<keyword evidence="2" id="KW-0812">Transmembrane</keyword>
<keyword evidence="6" id="KW-0472">Membrane</keyword>
<dbReference type="GO" id="GO:0005743">
    <property type="term" value="C:mitochondrial inner membrane"/>
    <property type="evidence" value="ECO:0007669"/>
    <property type="project" value="UniProtKB-SubCell"/>
</dbReference>
<evidence type="ECO:0000256" key="3">
    <source>
        <dbReference type="ARBA" id="ARBA00022792"/>
    </source>
</evidence>
<reference evidence="8" key="1">
    <citation type="journal article" date="2014" name="Genome Announc.">
        <title>De novo whole-genome sequence and genome annotation of Lichtheimia ramosa.</title>
        <authorList>
            <person name="Linde J."/>
            <person name="Schwartze V."/>
            <person name="Binder U."/>
            <person name="Lass-Florl C."/>
            <person name="Voigt K."/>
            <person name="Horn F."/>
        </authorList>
    </citation>
    <scope>NUCLEOTIDE SEQUENCE</scope>
    <source>
        <strain evidence="8">JMRC FSU:6197</strain>
    </source>
</reference>
<evidence type="ECO:0000256" key="2">
    <source>
        <dbReference type="ARBA" id="ARBA00022692"/>
    </source>
</evidence>
<dbReference type="InterPro" id="IPR039205">
    <property type="entry name" value="NDUFA11"/>
</dbReference>
<dbReference type="PANTHER" id="PTHR21382:SF1">
    <property type="entry name" value="NADH DEHYDROGENASE [UBIQUINONE] 1 ALPHA SUBCOMPLEX SUBUNIT 11"/>
    <property type="match status" value="1"/>
</dbReference>
<evidence type="ECO:0000256" key="1">
    <source>
        <dbReference type="ARBA" id="ARBA00004448"/>
    </source>
</evidence>
<keyword evidence="3" id="KW-0999">Mitochondrion inner membrane</keyword>
<name>A0A077X4Q5_9FUNG</name>
<accession>A0A077X4Q5</accession>
<dbReference type="OrthoDB" id="1913277at2759"/>
<feature type="region of interest" description="Disordered" evidence="7">
    <location>
        <begin position="127"/>
        <end position="152"/>
    </location>
</feature>
<evidence type="ECO:0000256" key="6">
    <source>
        <dbReference type="ARBA" id="ARBA00023136"/>
    </source>
</evidence>
<organism evidence="8">
    <name type="scientific">Lichtheimia ramosa</name>
    <dbReference type="NCBI Taxonomy" id="688394"/>
    <lineage>
        <taxon>Eukaryota</taxon>
        <taxon>Fungi</taxon>
        <taxon>Fungi incertae sedis</taxon>
        <taxon>Mucoromycota</taxon>
        <taxon>Mucoromycotina</taxon>
        <taxon>Mucoromycetes</taxon>
        <taxon>Mucorales</taxon>
        <taxon>Lichtheimiaceae</taxon>
        <taxon>Lichtheimia</taxon>
    </lineage>
</organism>
<sequence>MTANDNNDCLYNAGKTTVISGSLGLVVSAMQNTVQKHTEGAKGVFTRTGGTIALFAAMGGIFSLTECASKNIRGESDPLNAGIAGCAAGLVAGLKTHSIAKMCAACAGVGATMYAYEASGEFKGLMDGKTQQEKKDHRDSFFKGYKKAEEQA</sequence>
<dbReference type="PANTHER" id="PTHR21382">
    <property type="entry name" value="NADH-UBIQUINONE OXIDOREDUCTASE SUBUNIT"/>
    <property type="match status" value="1"/>
</dbReference>
<evidence type="ECO:0000256" key="5">
    <source>
        <dbReference type="ARBA" id="ARBA00023128"/>
    </source>
</evidence>
<dbReference type="AlphaFoldDB" id="A0A077X4Q5"/>
<protein>
    <submittedName>
        <fullName evidence="8">Uncharacterized protein</fullName>
    </submittedName>
</protein>
<evidence type="ECO:0000256" key="7">
    <source>
        <dbReference type="SAM" id="MobiDB-lite"/>
    </source>
</evidence>
<gene>
    <name evidence="8" type="ORF">LRAMOSA06203</name>
</gene>